<evidence type="ECO:0000256" key="1">
    <source>
        <dbReference type="SAM" id="Phobius"/>
    </source>
</evidence>
<organism evidence="2 3">
    <name type="scientific">Bhargavaea cecembensis</name>
    <dbReference type="NCBI Taxonomy" id="394098"/>
    <lineage>
        <taxon>Bacteria</taxon>
        <taxon>Bacillati</taxon>
        <taxon>Bacillota</taxon>
        <taxon>Bacilli</taxon>
        <taxon>Bacillales</taxon>
        <taxon>Caryophanaceae</taxon>
        <taxon>Bhargavaea</taxon>
    </lineage>
</organism>
<dbReference type="EMBL" id="LQNT01000001">
    <property type="protein sequence ID" value="KZE40111.1"/>
    <property type="molecule type" value="Genomic_DNA"/>
</dbReference>
<gene>
    <name evidence="2" type="ORF">AV656_02220</name>
</gene>
<keyword evidence="1" id="KW-1133">Transmembrane helix</keyword>
<name>A0A163GEU2_9BACL</name>
<dbReference type="Proteomes" id="UP000076490">
    <property type="component" value="Unassembled WGS sequence"/>
</dbReference>
<evidence type="ECO:0000313" key="3">
    <source>
        <dbReference type="Proteomes" id="UP000076490"/>
    </source>
</evidence>
<proteinExistence type="predicted"/>
<dbReference type="PANTHER" id="PTHR39165">
    <property type="entry name" value="IG HYPOTHETICAL 17883"/>
    <property type="match status" value="1"/>
</dbReference>
<dbReference type="OrthoDB" id="9808460at2"/>
<keyword evidence="1" id="KW-0472">Membrane</keyword>
<feature type="transmembrane region" description="Helical" evidence="1">
    <location>
        <begin position="89"/>
        <end position="114"/>
    </location>
</feature>
<reference evidence="2 3" key="1">
    <citation type="submission" date="2016-01" db="EMBL/GenBank/DDBJ databases">
        <title>Whole genome sequencing of Bhargavaea cecembensis T14.</title>
        <authorList>
            <person name="Hong K.W."/>
        </authorList>
    </citation>
    <scope>NUCLEOTIDE SEQUENCE [LARGE SCALE GENOMIC DNA]</scope>
    <source>
        <strain evidence="2 3">T14</strain>
    </source>
</reference>
<evidence type="ECO:0000313" key="2">
    <source>
        <dbReference type="EMBL" id="KZE40111.1"/>
    </source>
</evidence>
<dbReference type="Pfam" id="PF04306">
    <property type="entry name" value="DUF456"/>
    <property type="match status" value="1"/>
</dbReference>
<sequence length="160" mass="17200">MAIIAWTLIILSFIVAFVGLVYPVIPASLFVFLGFILYGLFYSFAELPWWFWLAEILFVILLFGADFLANAVGVKKYGGTKAGMWGSTIGILVGPFVIPVFGILAGPFIGAVLGELLVNRKGLRQALRSGLGSLIGFLTSVGVKGAIQIIMILLFVIVVS</sequence>
<dbReference type="AlphaFoldDB" id="A0A163GEU2"/>
<feature type="transmembrane region" description="Helical" evidence="1">
    <location>
        <begin position="134"/>
        <end position="159"/>
    </location>
</feature>
<dbReference type="PANTHER" id="PTHR39165:SF1">
    <property type="entry name" value="DUF456 DOMAIN-CONTAINING PROTEIN"/>
    <property type="match status" value="1"/>
</dbReference>
<keyword evidence="1" id="KW-0812">Transmembrane</keyword>
<protein>
    <recommendedName>
        <fullName evidence="4">DUF456 domain-containing protein</fullName>
    </recommendedName>
</protein>
<accession>A0A163GEU2</accession>
<dbReference type="InterPro" id="IPR007403">
    <property type="entry name" value="DUF456"/>
</dbReference>
<feature type="transmembrane region" description="Helical" evidence="1">
    <location>
        <begin position="49"/>
        <end position="69"/>
    </location>
</feature>
<dbReference type="RefSeq" id="WP_063178369.1">
    <property type="nucleotide sequence ID" value="NZ_LQNT01000001.1"/>
</dbReference>
<feature type="transmembrane region" description="Helical" evidence="1">
    <location>
        <begin position="7"/>
        <end position="37"/>
    </location>
</feature>
<evidence type="ECO:0008006" key="4">
    <source>
        <dbReference type="Google" id="ProtNLM"/>
    </source>
</evidence>
<comment type="caution">
    <text evidence="2">The sequence shown here is derived from an EMBL/GenBank/DDBJ whole genome shotgun (WGS) entry which is preliminary data.</text>
</comment>